<dbReference type="EMBL" id="CP000004">
    <property type="protein sequence ID" value="AAW59579.1"/>
    <property type="molecule type" value="Genomic_DNA"/>
</dbReference>
<dbReference type="Proteomes" id="UP000006375">
    <property type="component" value="Plasmid pGOX1"/>
</dbReference>
<dbReference type="HOGENOM" id="CLU_879305_0_0_5"/>
<name>Q5HY24_GLUOX</name>
<protein>
    <submittedName>
        <fullName evidence="2">Uncharacterized protein</fullName>
    </submittedName>
</protein>
<geneLocation type="plasmid" evidence="2 3">
    <name>pGOX1</name>
</geneLocation>
<keyword evidence="1" id="KW-0175">Coiled coil</keyword>
<organism evidence="2 3">
    <name type="scientific">Gluconobacter oxydans (strain 621H)</name>
    <name type="common">Gluconobacter suboxydans</name>
    <dbReference type="NCBI Taxonomy" id="290633"/>
    <lineage>
        <taxon>Bacteria</taxon>
        <taxon>Pseudomonadati</taxon>
        <taxon>Pseudomonadota</taxon>
        <taxon>Alphaproteobacteria</taxon>
        <taxon>Acetobacterales</taxon>
        <taxon>Acetobacteraceae</taxon>
        <taxon>Gluconobacter</taxon>
    </lineage>
</organism>
<evidence type="ECO:0000313" key="2">
    <source>
        <dbReference type="EMBL" id="AAW59579.1"/>
    </source>
</evidence>
<dbReference type="AlphaFoldDB" id="Q5HY24"/>
<accession>Q5HY24</accession>
<reference evidence="2 3" key="1">
    <citation type="journal article" date="2005" name="Nat. Biotechnol.">
        <title>Complete genome sequence of the acetic acid bacterium Gluconobacter oxydans.</title>
        <authorList>
            <person name="Prust C."/>
            <person name="Hoffmeister M."/>
            <person name="Liesegang H."/>
            <person name="Wiezer A."/>
            <person name="Fricke W.F."/>
            <person name="Ehrenreich A."/>
            <person name="Gottschalk G."/>
            <person name="Deppenmeier U."/>
        </authorList>
    </citation>
    <scope>NUCLEOTIDE SEQUENCE [LARGE SCALE GENOMIC DNA]</scope>
    <source>
        <strain evidence="3">621H</strain>
        <plasmid evidence="3">Plasmid pGOX1</plasmid>
    </source>
</reference>
<dbReference type="KEGG" id="gox:GOX2513"/>
<keyword evidence="2" id="KW-0614">Plasmid</keyword>
<keyword evidence="3" id="KW-1185">Reference proteome</keyword>
<gene>
    <name evidence="2" type="ordered locus">GOX2513</name>
</gene>
<evidence type="ECO:0000313" key="3">
    <source>
        <dbReference type="Proteomes" id="UP000006375"/>
    </source>
</evidence>
<feature type="coiled-coil region" evidence="1">
    <location>
        <begin position="166"/>
        <end position="193"/>
    </location>
</feature>
<dbReference type="RefSeq" id="WP_011251398.1">
    <property type="nucleotide sequence ID" value="NC_006672.1"/>
</dbReference>
<sequence>MHESVTPIARLYGALDANITIGELKKGRVEKLDEEFKEVCGSIEQNKAQQDKLYDILSENSDRHQQLLHDYDSLSDDKLTNDIGRRWDAFVIKNTSTDITIIPSVSEFRNAVSLAESELTDRFIFTCTASSDISGRADKIIKESFKEFLDHLETYWTDGYFFGSESDAYKRDCEQLRSAIETAEGKLKKVAIKLWLRAARARRGKMEHEAEEIGGSIEMFLYDKKKLENRMIQLKKRQGELLSRKDDVEKQYNQDMERCVRFKSLLNNGYHEELDRCYAAVFAASNPMESFVELLSSVKMIQDGRRIRDRIRAATK</sequence>
<evidence type="ECO:0000256" key="1">
    <source>
        <dbReference type="SAM" id="Coils"/>
    </source>
</evidence>
<proteinExistence type="predicted"/>